<feature type="transmembrane region" description="Helical" evidence="8">
    <location>
        <begin position="303"/>
        <end position="322"/>
    </location>
</feature>
<protein>
    <submittedName>
        <fullName evidence="9">Iron(III) ABC transporter permease protein</fullName>
    </submittedName>
</protein>
<comment type="similarity">
    <text evidence="2">Belongs to the binding-protein-dependent transport system permease family. FecCD subfamily.</text>
</comment>
<feature type="transmembrane region" description="Helical" evidence="8">
    <location>
        <begin position="276"/>
        <end position="294"/>
    </location>
</feature>
<dbReference type="GO" id="GO:0005886">
    <property type="term" value="C:plasma membrane"/>
    <property type="evidence" value="ECO:0007669"/>
    <property type="project" value="UniProtKB-SubCell"/>
</dbReference>
<dbReference type="PANTHER" id="PTHR30472:SF70">
    <property type="entry name" value="MOLYBDATE IMPORT SYSTEM PERMEASE PROTEIN MOLB"/>
    <property type="match status" value="1"/>
</dbReference>
<keyword evidence="4" id="KW-1003">Cell membrane</keyword>
<feature type="transmembrane region" description="Helical" evidence="8">
    <location>
        <begin position="145"/>
        <end position="166"/>
    </location>
</feature>
<dbReference type="Gene3D" id="1.10.3470.10">
    <property type="entry name" value="ABC transporter involved in vitamin B12 uptake, BtuC"/>
    <property type="match status" value="1"/>
</dbReference>
<dbReference type="GO" id="GO:0033214">
    <property type="term" value="P:siderophore-iron import into cell"/>
    <property type="evidence" value="ECO:0007669"/>
    <property type="project" value="TreeGrafter"/>
</dbReference>
<evidence type="ECO:0000256" key="4">
    <source>
        <dbReference type="ARBA" id="ARBA00022475"/>
    </source>
</evidence>
<keyword evidence="5 8" id="KW-0812">Transmembrane</keyword>
<sequence>MLKTISLYGLGIVVIVCCGIICLSIGRYQVPLSEIIACFVGECEQTHKNVIFEFRLPRIVLAIVMGIGLSVSGAAFQSLFKNPLATPDILGVTSGASFGAVLALLFGLGILYVGLFGLIFGIVALLIVGLISYDKAMPYNTITMILSGIIVSALFQSLVSLIKYIADPQDTLPTITYWLLGSLDSSFTPQVYVGIIGVIVGSVVIFLLAWKINLLALDDDEAKTLGVRLGLLRVVVIIATTFIVACSVSLCGIIGWIGLLVPHIARLLVGSDNSKLIPLCVVIGAVFMMCVDTLSRSISTNQIPISILTALVGAPFFIYILHKNKGMRL</sequence>
<evidence type="ECO:0000313" key="9">
    <source>
        <dbReference type="EMBL" id="SQB98141.1"/>
    </source>
</evidence>
<dbReference type="PANTHER" id="PTHR30472">
    <property type="entry name" value="FERRIC ENTEROBACTIN TRANSPORT SYSTEM PERMEASE PROTEIN"/>
    <property type="match status" value="1"/>
</dbReference>
<dbReference type="InterPro" id="IPR000522">
    <property type="entry name" value="ABC_transptr_permease_BtuC"/>
</dbReference>
<evidence type="ECO:0000256" key="2">
    <source>
        <dbReference type="ARBA" id="ARBA00007935"/>
    </source>
</evidence>
<dbReference type="Proteomes" id="UP000250166">
    <property type="component" value="Unassembled WGS sequence"/>
</dbReference>
<feature type="transmembrane region" description="Helical" evidence="8">
    <location>
        <begin position="100"/>
        <end position="133"/>
    </location>
</feature>
<dbReference type="AlphaFoldDB" id="A0A2X3BB84"/>
<dbReference type="EMBL" id="UAWL01000006">
    <property type="protein sequence ID" value="SQB98141.1"/>
    <property type="molecule type" value="Genomic_DNA"/>
</dbReference>
<evidence type="ECO:0000256" key="1">
    <source>
        <dbReference type="ARBA" id="ARBA00004651"/>
    </source>
</evidence>
<evidence type="ECO:0000256" key="3">
    <source>
        <dbReference type="ARBA" id="ARBA00022448"/>
    </source>
</evidence>
<organism evidence="9 10">
    <name type="scientific">Helicobacter fennelliae</name>
    <dbReference type="NCBI Taxonomy" id="215"/>
    <lineage>
        <taxon>Bacteria</taxon>
        <taxon>Pseudomonadati</taxon>
        <taxon>Campylobacterota</taxon>
        <taxon>Epsilonproteobacteria</taxon>
        <taxon>Campylobacterales</taxon>
        <taxon>Helicobacteraceae</taxon>
        <taxon>Helicobacter</taxon>
    </lineage>
</organism>
<evidence type="ECO:0000256" key="5">
    <source>
        <dbReference type="ARBA" id="ARBA00022692"/>
    </source>
</evidence>
<comment type="subcellular location">
    <subcellularLocation>
        <location evidence="1">Cell membrane</location>
        <topology evidence="1">Multi-pass membrane protein</topology>
    </subcellularLocation>
</comment>
<keyword evidence="7 8" id="KW-0472">Membrane</keyword>
<dbReference type="InterPro" id="IPR037294">
    <property type="entry name" value="ABC_BtuC-like"/>
</dbReference>
<keyword evidence="6 8" id="KW-1133">Transmembrane helix</keyword>
<feature type="transmembrane region" description="Helical" evidence="8">
    <location>
        <begin position="231"/>
        <end position="256"/>
    </location>
</feature>
<keyword evidence="3" id="KW-0813">Transport</keyword>
<dbReference type="SUPFAM" id="SSF81345">
    <property type="entry name" value="ABC transporter involved in vitamin B12 uptake, BtuC"/>
    <property type="match status" value="1"/>
</dbReference>
<dbReference type="Pfam" id="PF01032">
    <property type="entry name" value="FecCD"/>
    <property type="match status" value="1"/>
</dbReference>
<dbReference type="RefSeq" id="WP_112058402.1">
    <property type="nucleotide sequence ID" value="NZ_UAWL01000006.1"/>
</dbReference>
<evidence type="ECO:0000256" key="8">
    <source>
        <dbReference type="SAM" id="Phobius"/>
    </source>
</evidence>
<dbReference type="GO" id="GO:0022857">
    <property type="term" value="F:transmembrane transporter activity"/>
    <property type="evidence" value="ECO:0007669"/>
    <property type="project" value="InterPro"/>
</dbReference>
<evidence type="ECO:0000256" key="6">
    <source>
        <dbReference type="ARBA" id="ARBA00022989"/>
    </source>
</evidence>
<feature type="transmembrane region" description="Helical" evidence="8">
    <location>
        <begin position="191"/>
        <end position="210"/>
    </location>
</feature>
<dbReference type="FunFam" id="1.10.3470.10:FF:000001">
    <property type="entry name" value="Vitamin B12 ABC transporter permease BtuC"/>
    <property type="match status" value="1"/>
</dbReference>
<reference evidence="9 10" key="1">
    <citation type="submission" date="2018-06" db="EMBL/GenBank/DDBJ databases">
        <authorList>
            <consortium name="Pathogen Informatics"/>
            <person name="Doyle S."/>
        </authorList>
    </citation>
    <scope>NUCLEOTIDE SEQUENCE [LARGE SCALE GENOMIC DNA]</scope>
    <source>
        <strain evidence="9 10">NCTC13102</strain>
    </source>
</reference>
<feature type="transmembrane region" description="Helical" evidence="8">
    <location>
        <begin position="59"/>
        <end position="80"/>
    </location>
</feature>
<dbReference type="CDD" id="cd06550">
    <property type="entry name" value="TM_ABC_iron-siderophores_like"/>
    <property type="match status" value="1"/>
</dbReference>
<feature type="transmembrane region" description="Helical" evidence="8">
    <location>
        <begin position="6"/>
        <end position="26"/>
    </location>
</feature>
<evidence type="ECO:0000313" key="10">
    <source>
        <dbReference type="Proteomes" id="UP000250166"/>
    </source>
</evidence>
<evidence type="ECO:0000256" key="7">
    <source>
        <dbReference type="ARBA" id="ARBA00023136"/>
    </source>
</evidence>
<proteinExistence type="inferred from homology"/>
<gene>
    <name evidence="9" type="ORF">NCTC13102_00592</name>
</gene>
<accession>A0A2X3BB84</accession>
<name>A0A2X3BB84_9HELI</name>